<reference evidence="6" key="1">
    <citation type="submission" date="2020-05" db="EMBL/GenBank/DDBJ databases">
        <authorList>
            <person name="Chiriac C."/>
            <person name="Salcher M."/>
            <person name="Ghai R."/>
            <person name="Kavagutti S V."/>
        </authorList>
    </citation>
    <scope>NUCLEOTIDE SEQUENCE</scope>
</reference>
<dbReference type="EMBL" id="CAFABA010000004">
    <property type="protein sequence ID" value="CAB4813451.1"/>
    <property type="molecule type" value="Genomic_DNA"/>
</dbReference>
<dbReference type="AlphaFoldDB" id="A0A6J6YVI1"/>
<proteinExistence type="inferred from homology"/>
<dbReference type="PANTHER" id="PTHR36175:SF1">
    <property type="entry name" value="CYANOPHYCINASE"/>
    <property type="match status" value="1"/>
</dbReference>
<accession>A0A6J6YVI1</accession>
<evidence type="ECO:0000313" key="6">
    <source>
        <dbReference type="EMBL" id="CAB4813451.1"/>
    </source>
</evidence>
<name>A0A6J6YVI1_9ZZZZ</name>
<evidence type="ECO:0000313" key="5">
    <source>
        <dbReference type="EMBL" id="CAB4735069.1"/>
    </source>
</evidence>
<gene>
    <name evidence="5" type="ORF">UFOPK2754_00753</name>
    <name evidence="6" type="ORF">UFOPK3139_00173</name>
    <name evidence="7" type="ORF">UFOPK3543_01816</name>
    <name evidence="8" type="ORF">UFOPK3967_00511</name>
</gene>
<keyword evidence="3" id="KW-0378">Hydrolase</keyword>
<dbReference type="Pfam" id="PF03575">
    <property type="entry name" value="Peptidase_S51"/>
    <property type="match status" value="1"/>
</dbReference>
<dbReference type="GO" id="GO:0006508">
    <property type="term" value="P:proteolysis"/>
    <property type="evidence" value="ECO:0007669"/>
    <property type="project" value="UniProtKB-KW"/>
</dbReference>
<dbReference type="EMBL" id="CAEZYR010000019">
    <property type="protein sequence ID" value="CAB4735069.1"/>
    <property type="molecule type" value="Genomic_DNA"/>
</dbReference>
<sequence length="222" mass="22940">MAGPLALVGGSEWRDGCTFDVELLAASGGTTVTVLATAAAYEGPAKAVERATRWFAGIGAQVREVPVYNRAAALDPALAAVTRSATFLYLADGSSQHLRSVLLGTPVWEAIVDAWRAGAVLAASAQSATALCDHMVDNRGGAFTVGLGLLQGLTVIPHYDQWSPDKRHRTVKLARPALVVAGVDERTALVRNPAGIWSISGAASAVFFRGGATVGVDALAGF</sequence>
<dbReference type="Gene3D" id="3.40.50.880">
    <property type="match status" value="1"/>
</dbReference>
<keyword evidence="4" id="KW-0720">Serine protease</keyword>
<keyword evidence="2" id="KW-0645">Protease</keyword>
<evidence type="ECO:0000313" key="8">
    <source>
        <dbReference type="EMBL" id="CAB4983565.1"/>
    </source>
</evidence>
<dbReference type="PANTHER" id="PTHR36175">
    <property type="entry name" value="CYANOPHYCINASE"/>
    <property type="match status" value="1"/>
</dbReference>
<dbReference type="InterPro" id="IPR029062">
    <property type="entry name" value="Class_I_gatase-like"/>
</dbReference>
<dbReference type="EMBL" id="CAFBOS010000020">
    <property type="protein sequence ID" value="CAB4983565.1"/>
    <property type="molecule type" value="Genomic_DNA"/>
</dbReference>
<organism evidence="6">
    <name type="scientific">freshwater metagenome</name>
    <dbReference type="NCBI Taxonomy" id="449393"/>
    <lineage>
        <taxon>unclassified sequences</taxon>
        <taxon>metagenomes</taxon>
        <taxon>ecological metagenomes</taxon>
    </lineage>
</organism>
<evidence type="ECO:0000313" key="7">
    <source>
        <dbReference type="EMBL" id="CAB4915989.1"/>
    </source>
</evidence>
<evidence type="ECO:0000256" key="3">
    <source>
        <dbReference type="ARBA" id="ARBA00022801"/>
    </source>
</evidence>
<dbReference type="SUPFAM" id="SSF52317">
    <property type="entry name" value="Class I glutamine amidotransferase-like"/>
    <property type="match status" value="1"/>
</dbReference>
<dbReference type="EMBL" id="CAFBMH010000070">
    <property type="protein sequence ID" value="CAB4915989.1"/>
    <property type="molecule type" value="Genomic_DNA"/>
</dbReference>
<dbReference type="GO" id="GO:0008236">
    <property type="term" value="F:serine-type peptidase activity"/>
    <property type="evidence" value="ECO:0007669"/>
    <property type="project" value="UniProtKB-KW"/>
</dbReference>
<dbReference type="InterPro" id="IPR005320">
    <property type="entry name" value="Peptidase_S51"/>
</dbReference>
<comment type="similarity">
    <text evidence="1">Belongs to the peptidase S51 family.</text>
</comment>
<evidence type="ECO:0000256" key="1">
    <source>
        <dbReference type="ARBA" id="ARBA00006534"/>
    </source>
</evidence>
<evidence type="ECO:0000256" key="2">
    <source>
        <dbReference type="ARBA" id="ARBA00022670"/>
    </source>
</evidence>
<protein>
    <submittedName>
        <fullName evidence="6">Unannotated protein</fullName>
    </submittedName>
</protein>
<evidence type="ECO:0000256" key="4">
    <source>
        <dbReference type="ARBA" id="ARBA00022825"/>
    </source>
</evidence>